<dbReference type="PaxDb" id="7159-AAEL012668-PA"/>
<proteinExistence type="predicted"/>
<sequence>MEIPPGQIRNRLQQTPAILQFRGIMWDVTSDSLMLVWHNIKVSLHHVIDNHQRIRRIRVPKEVPQFPSPSLWAAHEGTRSNRQLIVKLFFIEVVSIDTIPIHGALSLLYH</sequence>
<evidence type="ECO:0000313" key="2">
    <source>
        <dbReference type="Proteomes" id="UP000682892"/>
    </source>
</evidence>
<reference evidence="1" key="3">
    <citation type="submission" date="2012-09" db="EMBL/GenBank/DDBJ databases">
        <authorList>
            <consortium name="VectorBase"/>
        </authorList>
    </citation>
    <scope>NUCLEOTIDE SEQUENCE</scope>
    <source>
        <strain evidence="1">Liverpool</strain>
    </source>
</reference>
<dbReference type="HOGENOM" id="CLU_2173088_0_0_1"/>
<name>Q16LF4_AEDAE</name>
<reference evidence="1" key="2">
    <citation type="journal article" date="2007" name="Science">
        <title>Genome sequence of Aedes aegypti, a major arbovirus vector.</title>
        <authorList>
            <person name="Nene V."/>
            <person name="Wortman J.R."/>
            <person name="Lawson D."/>
            <person name="Haas B."/>
            <person name="Kodira C."/>
            <person name="Tu Z.J."/>
            <person name="Loftus B."/>
            <person name="Xi Z."/>
            <person name="Megy K."/>
            <person name="Grabherr M."/>
            <person name="Ren Q."/>
            <person name="Zdobnov E.M."/>
            <person name="Lobo N.F."/>
            <person name="Campbell K.S."/>
            <person name="Brown S.E."/>
            <person name="Bonaldo M.F."/>
            <person name="Zhu J."/>
            <person name="Sinkins S.P."/>
            <person name="Hogenkamp D.G."/>
            <person name="Amedeo P."/>
            <person name="Arensburger P."/>
            <person name="Atkinson P.W."/>
            <person name="Bidwell S."/>
            <person name="Biedler J."/>
            <person name="Birney E."/>
            <person name="Bruggner R.V."/>
            <person name="Costas J."/>
            <person name="Coy M.R."/>
            <person name="Crabtree J."/>
            <person name="Crawford M."/>
            <person name="Debruyn B."/>
            <person name="Decaprio D."/>
            <person name="Eiglmeier K."/>
            <person name="Eisenstadt E."/>
            <person name="El-Dorry H."/>
            <person name="Gelbart W.M."/>
            <person name="Gomes S.L."/>
            <person name="Hammond M."/>
            <person name="Hannick L.I."/>
            <person name="Hogan J.R."/>
            <person name="Holmes M.H."/>
            <person name="Jaffe D."/>
            <person name="Johnston J.S."/>
            <person name="Kennedy R.C."/>
            <person name="Koo H."/>
            <person name="Kravitz S."/>
            <person name="Kriventseva E.V."/>
            <person name="Kulp D."/>
            <person name="Labutti K."/>
            <person name="Lee E."/>
            <person name="Li S."/>
            <person name="Lovin D.D."/>
            <person name="Mao C."/>
            <person name="Mauceli E."/>
            <person name="Menck C.F."/>
            <person name="Miller J.R."/>
            <person name="Montgomery P."/>
            <person name="Mori A."/>
            <person name="Nascimento A.L."/>
            <person name="Naveira H.F."/>
            <person name="Nusbaum C."/>
            <person name="O'leary S."/>
            <person name="Orvis J."/>
            <person name="Pertea M."/>
            <person name="Quesneville H."/>
            <person name="Reidenbach K.R."/>
            <person name="Rogers Y.H."/>
            <person name="Roth C.W."/>
            <person name="Schneider J.R."/>
            <person name="Schatz M."/>
            <person name="Shumway M."/>
            <person name="Stanke M."/>
            <person name="Stinson E.O."/>
            <person name="Tubio J.M."/>
            <person name="Vanzee J.P."/>
            <person name="Verjovski-Almeida S."/>
            <person name="Werner D."/>
            <person name="White O."/>
            <person name="Wyder S."/>
            <person name="Zeng Q."/>
            <person name="Zhao Q."/>
            <person name="Zhao Y."/>
            <person name="Hill C.A."/>
            <person name="Raikhel A.S."/>
            <person name="Soares M.B."/>
            <person name="Knudson D.L."/>
            <person name="Lee N.H."/>
            <person name="Galagan J."/>
            <person name="Salzberg S.L."/>
            <person name="Paulsen I.T."/>
            <person name="Dimopoulos G."/>
            <person name="Collins F.H."/>
            <person name="Birren B."/>
            <person name="Fraser-Liggett C.M."/>
            <person name="Severson D.W."/>
        </authorList>
    </citation>
    <scope>NUCLEOTIDE SEQUENCE [LARGE SCALE GENOMIC DNA]</scope>
    <source>
        <strain evidence="1">Liverpool</strain>
    </source>
</reference>
<protein>
    <submittedName>
        <fullName evidence="1">AAEL012668-PA</fullName>
    </submittedName>
</protein>
<accession>Q16LF4</accession>
<dbReference type="Proteomes" id="UP000682892">
    <property type="component" value="Unassembled WGS sequence"/>
</dbReference>
<gene>
    <name evidence="1" type="ORF">AaeL_AAEL012668</name>
</gene>
<evidence type="ECO:0000313" key="1">
    <source>
        <dbReference type="EMBL" id="EAT35144.1"/>
    </source>
</evidence>
<organism evidence="1 2">
    <name type="scientific">Aedes aegypti</name>
    <name type="common">Yellowfever mosquito</name>
    <name type="synonym">Culex aegypti</name>
    <dbReference type="NCBI Taxonomy" id="7159"/>
    <lineage>
        <taxon>Eukaryota</taxon>
        <taxon>Metazoa</taxon>
        <taxon>Ecdysozoa</taxon>
        <taxon>Arthropoda</taxon>
        <taxon>Hexapoda</taxon>
        <taxon>Insecta</taxon>
        <taxon>Pterygota</taxon>
        <taxon>Neoptera</taxon>
        <taxon>Endopterygota</taxon>
        <taxon>Diptera</taxon>
        <taxon>Nematocera</taxon>
        <taxon>Culicoidea</taxon>
        <taxon>Culicidae</taxon>
        <taxon>Culicinae</taxon>
        <taxon>Aedini</taxon>
        <taxon>Aedes</taxon>
        <taxon>Stegomyia</taxon>
    </lineage>
</organism>
<dbReference type="AlphaFoldDB" id="Q16LF4"/>
<reference evidence="1" key="1">
    <citation type="submission" date="2005-10" db="EMBL/GenBank/DDBJ databases">
        <authorList>
            <person name="Loftus B.J."/>
            <person name="Nene V.M."/>
            <person name="Hannick L.I."/>
            <person name="Bidwell S."/>
            <person name="Haas B."/>
            <person name="Amedeo P."/>
            <person name="Orvis J."/>
            <person name="Wortman J.R."/>
            <person name="White O.R."/>
            <person name="Salzberg S."/>
            <person name="Shumway M."/>
            <person name="Koo H."/>
            <person name="Zhao Y."/>
            <person name="Holmes M."/>
            <person name="Miller J."/>
            <person name="Schatz M."/>
            <person name="Pop M."/>
            <person name="Pai G."/>
            <person name="Utterback T."/>
            <person name="Rogers Y.-H."/>
            <person name="Kravitz S."/>
            <person name="Fraser C.M."/>
        </authorList>
    </citation>
    <scope>NUCLEOTIDE SEQUENCE</scope>
    <source>
        <strain evidence="1">Liverpool</strain>
    </source>
</reference>
<dbReference type="EMBL" id="CH477908">
    <property type="protein sequence ID" value="EAT35144.1"/>
    <property type="molecule type" value="Genomic_DNA"/>
</dbReference>